<gene>
    <name evidence="8" type="primary">LOC107491181</name>
</gene>
<comment type="cofactor">
    <cofactor evidence="1">
        <name>Fe cation</name>
        <dbReference type="ChEBI" id="CHEBI:24875"/>
    </cofactor>
</comment>
<dbReference type="PANTHER" id="PTHR10209:SF695">
    <property type="entry name" value="2-OXOGLUTARATE-DEPENDENT DIOXYGENASE"/>
    <property type="match status" value="1"/>
</dbReference>
<keyword evidence="7" id="KW-1185">Reference proteome</keyword>
<organism evidence="7 8">
    <name type="scientific">Arachis duranensis</name>
    <name type="common">Wild peanut</name>
    <dbReference type="NCBI Taxonomy" id="130453"/>
    <lineage>
        <taxon>Eukaryota</taxon>
        <taxon>Viridiplantae</taxon>
        <taxon>Streptophyta</taxon>
        <taxon>Embryophyta</taxon>
        <taxon>Tracheophyta</taxon>
        <taxon>Spermatophyta</taxon>
        <taxon>Magnoliopsida</taxon>
        <taxon>eudicotyledons</taxon>
        <taxon>Gunneridae</taxon>
        <taxon>Pentapetalae</taxon>
        <taxon>rosids</taxon>
        <taxon>fabids</taxon>
        <taxon>Fabales</taxon>
        <taxon>Fabaceae</taxon>
        <taxon>Papilionoideae</taxon>
        <taxon>50 kb inversion clade</taxon>
        <taxon>dalbergioids sensu lato</taxon>
        <taxon>Dalbergieae</taxon>
        <taxon>Pterocarpus clade</taxon>
        <taxon>Arachis</taxon>
    </lineage>
</organism>
<dbReference type="GO" id="GO:0046872">
    <property type="term" value="F:metal ion binding"/>
    <property type="evidence" value="ECO:0007669"/>
    <property type="project" value="UniProtKB-KW"/>
</dbReference>
<dbReference type="Gene3D" id="2.60.120.330">
    <property type="entry name" value="B-lactam Antibiotic, Isopenicillin N Synthase, Chain"/>
    <property type="match status" value="2"/>
</dbReference>
<dbReference type="SUPFAM" id="SSF51197">
    <property type="entry name" value="Clavaminate synthase-like"/>
    <property type="match status" value="2"/>
</dbReference>
<dbReference type="Pfam" id="PF14226">
    <property type="entry name" value="DIOX_N"/>
    <property type="match status" value="1"/>
</dbReference>
<name>A0A9C6TZS2_ARADU</name>
<dbReference type="RefSeq" id="XP_052118154.1">
    <property type="nucleotide sequence ID" value="XM_052262194.1"/>
</dbReference>
<evidence type="ECO:0000259" key="6">
    <source>
        <dbReference type="PROSITE" id="PS51471"/>
    </source>
</evidence>
<evidence type="ECO:0000256" key="4">
    <source>
        <dbReference type="ARBA" id="ARBA00023002"/>
    </source>
</evidence>
<dbReference type="InterPro" id="IPR026992">
    <property type="entry name" value="DIOX_N"/>
</dbReference>
<evidence type="ECO:0000313" key="7">
    <source>
        <dbReference type="Proteomes" id="UP000515211"/>
    </source>
</evidence>
<accession>A0A9C6TZS2</accession>
<dbReference type="Proteomes" id="UP000515211">
    <property type="component" value="Chromosome 5"/>
</dbReference>
<evidence type="ECO:0000313" key="8">
    <source>
        <dbReference type="RefSeq" id="XP_052118154.1"/>
    </source>
</evidence>
<keyword evidence="3" id="KW-0479">Metal-binding</keyword>
<sequence>MKVPTMELESVNDSNCDRKAEVQAFEDSKSGVKGLLDSGVTKIPSMFYVKLDPSDNTKQSDSNFSIPAIDLQDIDKSSSLRGKVVDQIRSASQKWGFFQVINHGVPEDVMDEMINGICRFHEQEAELKKPFYSRENSKKVRYFSNGKLFRDYAATWRDTISFVANPDISNPEQLPEVCRDIVCEYTKQVRALGIIILELLSEALGLDSSYLTKEMDCAEALYIMGQYYPQCPEPELTMGLTKHTDCDFITILLQDQIGGLQVLHQNQWVDVPPIQGALVVNIGDILQLMSNDKFISVYHRVLSKTIGPRISVSSFFMNFTISECTSKVYGPIKELLSDENPPRYRDITMKEILTNYYAKCLDGNSYLIPLRDIVFEYAKQVRALGIIIFELLSEALGLNSSYLKDMDAAEALHIMGNYYPHCPEPDLTLGLTKHTDFDFMTILLQDQIGGLQVLHQNQWVDVPPMQGALVVNIGDILQLMSNDKFVSVYHRVKAKTVGPRISVTTFFMDLTTSECTSQVYGPIKELLSDENPPLYRDVTRKEIMENYYAKGLDGNSYLIPLRL</sequence>
<dbReference type="InterPro" id="IPR044861">
    <property type="entry name" value="IPNS-like_FE2OG_OXY"/>
</dbReference>
<dbReference type="GeneID" id="107491181"/>
<evidence type="ECO:0000256" key="1">
    <source>
        <dbReference type="ARBA" id="ARBA00001962"/>
    </source>
</evidence>
<protein>
    <submittedName>
        <fullName evidence="8">1-aminocyclopropane-1-carboxylate oxidase homolog 1 isoform X1</fullName>
    </submittedName>
</protein>
<comment type="similarity">
    <text evidence="2">Belongs to the iron/ascorbate-dependent oxidoreductase family.</text>
</comment>
<dbReference type="InterPro" id="IPR027443">
    <property type="entry name" value="IPNS-like_sf"/>
</dbReference>
<reference evidence="7" key="1">
    <citation type="journal article" date="2016" name="Nat. Genet.">
        <title>The genome sequences of Arachis duranensis and Arachis ipaensis, the diploid ancestors of cultivated peanut.</title>
        <authorList>
            <person name="Bertioli D.J."/>
            <person name="Cannon S.B."/>
            <person name="Froenicke L."/>
            <person name="Huang G."/>
            <person name="Farmer A.D."/>
            <person name="Cannon E.K."/>
            <person name="Liu X."/>
            <person name="Gao D."/>
            <person name="Clevenger J."/>
            <person name="Dash S."/>
            <person name="Ren L."/>
            <person name="Moretzsohn M.C."/>
            <person name="Shirasawa K."/>
            <person name="Huang W."/>
            <person name="Vidigal B."/>
            <person name="Abernathy B."/>
            <person name="Chu Y."/>
            <person name="Niederhuth C.E."/>
            <person name="Umale P."/>
            <person name="Araujo A.C."/>
            <person name="Kozik A."/>
            <person name="Kim K.D."/>
            <person name="Burow M.D."/>
            <person name="Varshney R.K."/>
            <person name="Wang X."/>
            <person name="Zhang X."/>
            <person name="Barkley N."/>
            <person name="Guimaraes P.M."/>
            <person name="Isobe S."/>
            <person name="Guo B."/>
            <person name="Liao B."/>
            <person name="Stalker H.T."/>
            <person name="Schmitz R.J."/>
            <person name="Scheffler B.E."/>
            <person name="Leal-Bertioli S.C."/>
            <person name="Xun X."/>
            <person name="Jackson S.A."/>
            <person name="Michelmore R."/>
            <person name="Ozias-Akins P."/>
        </authorList>
    </citation>
    <scope>NUCLEOTIDE SEQUENCE [LARGE SCALE GENOMIC DNA]</scope>
    <source>
        <strain evidence="7">cv. V14167</strain>
    </source>
</reference>
<keyword evidence="4" id="KW-0560">Oxidoreductase</keyword>
<feature type="domain" description="Fe2OG dioxygenase" evidence="6">
    <location>
        <begin position="410"/>
        <end position="510"/>
    </location>
</feature>
<evidence type="ECO:0000256" key="5">
    <source>
        <dbReference type="ARBA" id="ARBA00023004"/>
    </source>
</evidence>
<evidence type="ECO:0000256" key="2">
    <source>
        <dbReference type="ARBA" id="ARBA00008056"/>
    </source>
</evidence>
<feature type="domain" description="Fe2OG dioxygenase" evidence="6">
    <location>
        <begin position="219"/>
        <end position="319"/>
    </location>
</feature>
<proteinExistence type="inferred from homology"/>
<dbReference type="GO" id="GO:0051213">
    <property type="term" value="F:dioxygenase activity"/>
    <property type="evidence" value="ECO:0007669"/>
    <property type="project" value="UniProtKB-ARBA"/>
</dbReference>
<keyword evidence="5" id="KW-0408">Iron</keyword>
<evidence type="ECO:0000256" key="3">
    <source>
        <dbReference type="ARBA" id="ARBA00022723"/>
    </source>
</evidence>
<dbReference type="InterPro" id="IPR005123">
    <property type="entry name" value="Oxoglu/Fe-dep_dioxygenase_dom"/>
</dbReference>
<dbReference type="PROSITE" id="PS51471">
    <property type="entry name" value="FE2OG_OXY"/>
    <property type="match status" value="2"/>
</dbReference>
<dbReference type="FunFam" id="2.60.120.330:FF:000080">
    <property type="entry name" value="Uncharacterized protein"/>
    <property type="match status" value="1"/>
</dbReference>
<reference evidence="8" key="2">
    <citation type="submission" date="2025-08" db="UniProtKB">
        <authorList>
            <consortium name="RefSeq"/>
        </authorList>
    </citation>
    <scope>IDENTIFICATION</scope>
    <source>
        <tissue evidence="8">Whole plant</tissue>
    </source>
</reference>
<dbReference type="FunFam" id="2.60.120.330:FF:000005">
    <property type="entry name" value="1-aminocyclopropane-1-carboxylate oxidase homolog 1"/>
    <property type="match status" value="1"/>
</dbReference>
<dbReference type="AlphaFoldDB" id="A0A9C6TZS2"/>
<dbReference type="Pfam" id="PF03171">
    <property type="entry name" value="2OG-FeII_Oxy"/>
    <property type="match status" value="2"/>
</dbReference>
<dbReference type="PANTHER" id="PTHR10209">
    <property type="entry name" value="OXIDOREDUCTASE, 2OG-FE II OXYGENASE FAMILY PROTEIN"/>
    <property type="match status" value="1"/>
</dbReference>